<dbReference type="PANTHER" id="PTHR37017:SF11">
    <property type="entry name" value="ESTERASE_LIPASE_THIOESTERASE DOMAIN-CONTAINING PROTEIN"/>
    <property type="match status" value="1"/>
</dbReference>
<feature type="domain" description="AB hydrolase-1" evidence="1">
    <location>
        <begin position="16"/>
        <end position="229"/>
    </location>
</feature>
<dbReference type="RefSeq" id="WP_084641458.1">
    <property type="nucleotide sequence ID" value="NZ_QHHU01000026.1"/>
</dbReference>
<dbReference type="Gene3D" id="3.40.50.1820">
    <property type="entry name" value="alpha/beta hydrolase"/>
    <property type="match status" value="1"/>
</dbReference>
<dbReference type="InterPro" id="IPR052897">
    <property type="entry name" value="Sec-Metab_Biosynth_Hydrolase"/>
</dbReference>
<protein>
    <submittedName>
        <fullName evidence="2">Alpha/beta hydrolase</fullName>
    </submittedName>
</protein>
<dbReference type="SUPFAM" id="SSF53474">
    <property type="entry name" value="alpha/beta-Hydrolases"/>
    <property type="match status" value="1"/>
</dbReference>
<dbReference type="Proteomes" id="UP000286716">
    <property type="component" value="Unassembled WGS sequence"/>
</dbReference>
<dbReference type="AlphaFoldDB" id="A0A428WJE4"/>
<sequence>MTMSPTRSDPAASPDLLLVHGAWHGPWAWDLLLPKLPGTVRTVALPSSGTDPRALGGFADDVEAIRTALAKSADRPTVVVTHSGSGPATTQAVCGQPHVVGVVYVAAFVADVGQRMSDLFSGPPPAWWDLHPEEEYVDVLTPLSVFYNDVPTDIAESCAARLTHQSLSGGQAPLTDAAWRHMPTTYIVCDEDRTIPPSVQEQMAEHAVRVHHLPSGHSPFLSMPGELAAVISRESDEFMRARGSD</sequence>
<keyword evidence="3" id="KW-1185">Reference proteome</keyword>
<proteinExistence type="predicted"/>
<accession>A0A428WJE4</accession>
<dbReference type="PANTHER" id="PTHR37017">
    <property type="entry name" value="AB HYDROLASE-1 DOMAIN-CONTAINING PROTEIN-RELATED"/>
    <property type="match status" value="1"/>
</dbReference>
<dbReference type="InterPro" id="IPR029058">
    <property type="entry name" value="AB_hydrolase_fold"/>
</dbReference>
<evidence type="ECO:0000313" key="2">
    <source>
        <dbReference type="EMBL" id="RSM43201.1"/>
    </source>
</evidence>
<gene>
    <name evidence="2" type="ORF">DMA12_19900</name>
</gene>
<evidence type="ECO:0000259" key="1">
    <source>
        <dbReference type="Pfam" id="PF12697"/>
    </source>
</evidence>
<dbReference type="GO" id="GO:0016787">
    <property type="term" value="F:hydrolase activity"/>
    <property type="evidence" value="ECO:0007669"/>
    <property type="project" value="UniProtKB-KW"/>
</dbReference>
<name>A0A428WJE4_AMYBA</name>
<dbReference type="Pfam" id="PF12697">
    <property type="entry name" value="Abhydrolase_6"/>
    <property type="match status" value="1"/>
</dbReference>
<evidence type="ECO:0000313" key="3">
    <source>
        <dbReference type="Proteomes" id="UP000286716"/>
    </source>
</evidence>
<organism evidence="2 3">
    <name type="scientific">Amycolatopsis balhimycina DSM 5908</name>
    <dbReference type="NCBI Taxonomy" id="1081091"/>
    <lineage>
        <taxon>Bacteria</taxon>
        <taxon>Bacillati</taxon>
        <taxon>Actinomycetota</taxon>
        <taxon>Actinomycetes</taxon>
        <taxon>Pseudonocardiales</taxon>
        <taxon>Pseudonocardiaceae</taxon>
        <taxon>Amycolatopsis</taxon>
    </lineage>
</organism>
<dbReference type="EMBL" id="QHHU01000026">
    <property type="protein sequence ID" value="RSM43201.1"/>
    <property type="molecule type" value="Genomic_DNA"/>
</dbReference>
<comment type="caution">
    <text evidence="2">The sequence shown here is derived from an EMBL/GenBank/DDBJ whole genome shotgun (WGS) entry which is preliminary data.</text>
</comment>
<dbReference type="InterPro" id="IPR000073">
    <property type="entry name" value="AB_hydrolase_1"/>
</dbReference>
<reference evidence="2 3" key="1">
    <citation type="submission" date="2018-05" db="EMBL/GenBank/DDBJ databases">
        <title>Evolution of GPA BGCs.</title>
        <authorList>
            <person name="Waglechner N."/>
            <person name="Wright G.D."/>
        </authorList>
    </citation>
    <scope>NUCLEOTIDE SEQUENCE [LARGE SCALE GENOMIC DNA]</scope>
    <source>
        <strain evidence="2 3">DSM 5908</strain>
    </source>
</reference>
<dbReference type="OrthoDB" id="9773549at2"/>
<keyword evidence="2" id="KW-0378">Hydrolase</keyword>